<dbReference type="Proteomes" id="UP001642540">
    <property type="component" value="Unassembled WGS sequence"/>
</dbReference>
<sequence length="950" mass="106645">MSVDVFHGTWKIIECVNISASRNAAPAQIDGSVFVLQDNGEIRWDLPPEVDSEFPLFQCDCYEVVHTFVGVCIQTGAVCGHMFEFWVDRPVPRDMMLLTFEGWCMIQCQQIMPIQPPLDFPFSFLPAFTEGYFSDMKLPSLEENVERGGKQLLLHSVILELSGTKNDELEGLTPEVLETVVYYLYSQSLPFTLAPETAKRCIQSSPKDMDEFVQMSRDYLHRVSLKQKIVKLVGEVHSCAEAMSSAFKENSVTNPSRFCYVIKQALRHAAVACMKLVELCVLYGEEAPKLLRNERLEILRYAKTRLPIFLTQFVALLRSIKNDFSTVRPSERNDIAAHVAPEIETLLGALSNLMREARDACNEIWCRWSAIHGGLLGEGAKGCTSNNSSSSATNVESENLTETLFTIFRKRETVKLYNVQGQVAAIFLYLAQKKENFEEMTEAVKIRCVSRNLEQLLEELPVFLLRIEEIMIAFDDRFQWKDFKFCLQLAISQVCRTVHHLRSEKERLQKFFTCLTDLVQRDEFHQSLINLQLIVSPSSESSGHPTADSGLSSVSSDSSSCTSANSSFSDELYSLTSSHSPSPSSGSGSQKQKQNISNNGSSSGFESADLNLVENLCTPKRSKDNILAKNAVKLFNSKTHSDMVFEIECDGERQEFPAHRVIVASRCDWFRRALLSGMKESIQKRIVIHDCSPQVFLLFLRFIYTGQTGSDVNLEVLTDLIALADRYEVDTLKLYCEQELAIRHLDENSVIFLLSMADQFNARTLRAAAMEYIAANPGIMAKELFEELSPELQMEVYDITMWSRPSRRVFSTPDELLSCPSYMLVSDSPPSSTASSASTSPTFGRRHHPQNYTSRSHHGSRHRCHNTMSHPNRQQGQAQSSTHATSSGGSLVGASNAGASYVEADISQIEACSSQAQSVESLQQEPSQQCHEASQQENLNKEDNDDDNES</sequence>
<feature type="region of interest" description="Disordered" evidence="1">
    <location>
        <begin position="827"/>
        <end position="893"/>
    </location>
</feature>
<keyword evidence="4" id="KW-1185">Reference proteome</keyword>
<dbReference type="PROSITE" id="PS50097">
    <property type="entry name" value="BTB"/>
    <property type="match status" value="1"/>
</dbReference>
<feature type="compositionally biased region" description="Low complexity" evidence="1">
    <location>
        <begin position="577"/>
        <end position="602"/>
    </location>
</feature>
<feature type="region of interest" description="Disordered" evidence="1">
    <location>
        <begin position="538"/>
        <end position="559"/>
    </location>
</feature>
<evidence type="ECO:0000259" key="2">
    <source>
        <dbReference type="PROSITE" id="PS50097"/>
    </source>
</evidence>
<evidence type="ECO:0000313" key="4">
    <source>
        <dbReference type="Proteomes" id="UP001642540"/>
    </source>
</evidence>
<dbReference type="InterPro" id="IPR000210">
    <property type="entry name" value="BTB/POZ_dom"/>
</dbReference>
<name>A0ABP1REV2_9HEXA</name>
<gene>
    <name evidence="3" type="ORF">ODALV1_LOCUS19895</name>
</gene>
<protein>
    <recommendedName>
        <fullName evidence="2">BTB domain-containing protein</fullName>
    </recommendedName>
</protein>
<feature type="domain" description="BTB" evidence="2">
    <location>
        <begin position="641"/>
        <end position="712"/>
    </location>
</feature>
<dbReference type="PANTHER" id="PTHR24413">
    <property type="entry name" value="SPECKLE-TYPE POZ PROTEIN"/>
    <property type="match status" value="1"/>
</dbReference>
<feature type="compositionally biased region" description="Polar residues" evidence="1">
    <location>
        <begin position="866"/>
        <end position="889"/>
    </location>
</feature>
<accession>A0ABP1REV2</accession>
<evidence type="ECO:0000256" key="1">
    <source>
        <dbReference type="SAM" id="MobiDB-lite"/>
    </source>
</evidence>
<feature type="compositionally biased region" description="Polar residues" evidence="1">
    <location>
        <begin position="913"/>
        <end position="936"/>
    </location>
</feature>
<dbReference type="InterPro" id="IPR011333">
    <property type="entry name" value="SKP1/BTB/POZ_sf"/>
</dbReference>
<dbReference type="Gene3D" id="3.30.710.10">
    <property type="entry name" value="Potassium Channel Kv1.1, Chain A"/>
    <property type="match status" value="1"/>
</dbReference>
<feature type="region of interest" description="Disordered" evidence="1">
    <location>
        <begin position="913"/>
        <end position="950"/>
    </location>
</feature>
<dbReference type="Pfam" id="PF00651">
    <property type="entry name" value="BTB"/>
    <property type="match status" value="1"/>
</dbReference>
<dbReference type="SUPFAM" id="SSF54695">
    <property type="entry name" value="POZ domain"/>
    <property type="match status" value="1"/>
</dbReference>
<reference evidence="3 4" key="1">
    <citation type="submission" date="2024-08" db="EMBL/GenBank/DDBJ databases">
        <authorList>
            <person name="Cucini C."/>
            <person name="Frati F."/>
        </authorList>
    </citation>
    <scope>NUCLEOTIDE SEQUENCE [LARGE SCALE GENOMIC DNA]</scope>
</reference>
<dbReference type="EMBL" id="CAXLJM020000068">
    <property type="protein sequence ID" value="CAL8122630.1"/>
    <property type="molecule type" value="Genomic_DNA"/>
</dbReference>
<dbReference type="SMART" id="SM00225">
    <property type="entry name" value="BTB"/>
    <property type="match status" value="1"/>
</dbReference>
<comment type="caution">
    <text evidence="3">The sequence shown here is derived from an EMBL/GenBank/DDBJ whole genome shotgun (WGS) entry which is preliminary data.</text>
</comment>
<proteinExistence type="predicted"/>
<evidence type="ECO:0000313" key="3">
    <source>
        <dbReference type="EMBL" id="CAL8122630.1"/>
    </source>
</evidence>
<feature type="compositionally biased region" description="Low complexity" evidence="1">
    <location>
        <begin position="828"/>
        <end position="842"/>
    </location>
</feature>
<feature type="compositionally biased region" description="Basic residues" evidence="1">
    <location>
        <begin position="844"/>
        <end position="865"/>
    </location>
</feature>
<organism evidence="3 4">
    <name type="scientific">Orchesella dallaii</name>
    <dbReference type="NCBI Taxonomy" id="48710"/>
    <lineage>
        <taxon>Eukaryota</taxon>
        <taxon>Metazoa</taxon>
        <taxon>Ecdysozoa</taxon>
        <taxon>Arthropoda</taxon>
        <taxon>Hexapoda</taxon>
        <taxon>Collembola</taxon>
        <taxon>Entomobryomorpha</taxon>
        <taxon>Entomobryoidea</taxon>
        <taxon>Orchesellidae</taxon>
        <taxon>Orchesellinae</taxon>
        <taxon>Orchesella</taxon>
    </lineage>
</organism>
<feature type="region of interest" description="Disordered" evidence="1">
    <location>
        <begin position="574"/>
        <end position="602"/>
    </location>
</feature>
<feature type="compositionally biased region" description="Low complexity" evidence="1">
    <location>
        <begin position="549"/>
        <end position="559"/>
    </location>
</feature>